<dbReference type="PROSITE" id="PS50305">
    <property type="entry name" value="SIRTUIN"/>
    <property type="match status" value="1"/>
</dbReference>
<dbReference type="EMBL" id="CAJMWV010007670">
    <property type="protein sequence ID" value="CAE6530911.1"/>
    <property type="molecule type" value="Genomic_DNA"/>
</dbReference>
<accession>A0A8H3HH22</accession>
<comment type="subcellular location">
    <subcellularLocation>
        <location evidence="1">Mitochondrion</location>
    </subcellularLocation>
</comment>
<comment type="caution">
    <text evidence="8">The sequence shown here is derived from an EMBL/GenBank/DDBJ whole genome shotgun (WGS) entry which is preliminary data.</text>
</comment>
<dbReference type="Gene3D" id="3.40.50.1220">
    <property type="entry name" value="TPP-binding domain"/>
    <property type="match status" value="1"/>
</dbReference>
<reference evidence="8" key="1">
    <citation type="submission" date="2021-01" db="EMBL/GenBank/DDBJ databases">
        <authorList>
            <person name="Kaushik A."/>
        </authorList>
    </citation>
    <scope>NUCLEOTIDE SEQUENCE</scope>
    <source>
        <strain evidence="8">AG3-1AP</strain>
    </source>
</reference>
<feature type="domain" description="Deacetylase sirtuin-type" evidence="7">
    <location>
        <begin position="19"/>
        <end position="350"/>
    </location>
</feature>
<evidence type="ECO:0000256" key="1">
    <source>
        <dbReference type="ARBA" id="ARBA00004173"/>
    </source>
</evidence>
<dbReference type="AlphaFoldDB" id="A0A8H3HH22"/>
<keyword evidence="3" id="KW-0808">Transferase</keyword>
<evidence type="ECO:0000313" key="9">
    <source>
        <dbReference type="Proteomes" id="UP000663831"/>
    </source>
</evidence>
<comment type="caution">
    <text evidence="6">Lacks conserved residue(s) required for the propagation of feature annotation.</text>
</comment>
<proteinExistence type="inferred from homology"/>
<evidence type="ECO:0000259" key="7">
    <source>
        <dbReference type="PROSITE" id="PS50305"/>
    </source>
</evidence>
<dbReference type="InterPro" id="IPR050134">
    <property type="entry name" value="NAD-dep_sirtuin_deacylases"/>
</dbReference>
<dbReference type="Proteomes" id="UP000663831">
    <property type="component" value="Unassembled WGS sequence"/>
</dbReference>
<protein>
    <recommendedName>
        <fullName evidence="7">Deacetylase sirtuin-type domain-containing protein</fullName>
    </recommendedName>
</protein>
<comment type="similarity">
    <text evidence="2">Belongs to the sirtuin family. Class I subfamily.</text>
</comment>
<dbReference type="PANTHER" id="PTHR11085:SF10">
    <property type="entry name" value="NAD-DEPENDENT PROTEIN DEACYLASE SIRTUIN-5, MITOCHONDRIAL-RELATED"/>
    <property type="match status" value="1"/>
</dbReference>
<organism evidence="8 9">
    <name type="scientific">Rhizoctonia solani</name>
    <dbReference type="NCBI Taxonomy" id="456999"/>
    <lineage>
        <taxon>Eukaryota</taxon>
        <taxon>Fungi</taxon>
        <taxon>Dikarya</taxon>
        <taxon>Basidiomycota</taxon>
        <taxon>Agaricomycotina</taxon>
        <taxon>Agaricomycetes</taxon>
        <taxon>Cantharellales</taxon>
        <taxon>Ceratobasidiaceae</taxon>
        <taxon>Rhizoctonia</taxon>
    </lineage>
</organism>
<evidence type="ECO:0000256" key="6">
    <source>
        <dbReference type="PROSITE-ProRule" id="PRU00236"/>
    </source>
</evidence>
<evidence type="ECO:0000256" key="2">
    <source>
        <dbReference type="ARBA" id="ARBA00006924"/>
    </source>
</evidence>
<dbReference type="Gene3D" id="3.30.1600.10">
    <property type="entry name" value="SIR2/SIRT2 'Small Domain"/>
    <property type="match status" value="1"/>
</dbReference>
<dbReference type="InterPro" id="IPR026590">
    <property type="entry name" value="Ssirtuin_cat_dom"/>
</dbReference>
<keyword evidence="4" id="KW-0520">NAD</keyword>
<evidence type="ECO:0000256" key="5">
    <source>
        <dbReference type="ARBA" id="ARBA00023128"/>
    </source>
</evidence>
<dbReference type="SUPFAM" id="SSF52467">
    <property type="entry name" value="DHS-like NAD/FAD-binding domain"/>
    <property type="match status" value="1"/>
</dbReference>
<dbReference type="Pfam" id="PF02146">
    <property type="entry name" value="SIR2"/>
    <property type="match status" value="1"/>
</dbReference>
<name>A0A8H3HH22_9AGAM</name>
<dbReference type="InterPro" id="IPR029035">
    <property type="entry name" value="DHS-like_NAD/FAD-binding_dom"/>
</dbReference>
<dbReference type="InterPro" id="IPR026591">
    <property type="entry name" value="Sirtuin_cat_small_dom_sf"/>
</dbReference>
<dbReference type="PANTHER" id="PTHR11085">
    <property type="entry name" value="NAD-DEPENDENT PROTEIN DEACYLASE SIRTUIN-5, MITOCHONDRIAL-RELATED"/>
    <property type="match status" value="1"/>
</dbReference>
<dbReference type="InterPro" id="IPR003000">
    <property type="entry name" value="Sirtuin"/>
</dbReference>
<dbReference type="GO" id="GO:0070403">
    <property type="term" value="F:NAD+ binding"/>
    <property type="evidence" value="ECO:0007669"/>
    <property type="project" value="InterPro"/>
</dbReference>
<gene>
    <name evidence="8" type="ORF">RDB_LOCUS157550</name>
</gene>
<evidence type="ECO:0000313" key="8">
    <source>
        <dbReference type="EMBL" id="CAE6530911.1"/>
    </source>
</evidence>
<dbReference type="GO" id="GO:0005739">
    <property type="term" value="C:mitochondrion"/>
    <property type="evidence" value="ECO:0007669"/>
    <property type="project" value="UniProtKB-SubCell"/>
</dbReference>
<keyword evidence="5" id="KW-0496">Mitochondrion</keyword>
<sequence length="380" mass="42004">MRIKIPTVPEALLSRGPTPVVDVLVASERVASFLNDGNTLVVTGAGVSVESGIRAYRGKTGRYTNPNYKPILYHELVDPTPRGHSFRQRYWSRSYLGYPPVRDAQPNPTHFALAALQWSNFVPRLITQNVDGLHQKAIPKEAPLSGPGHILELHGTLHTVHCRRNHKVNREEFQEQLSRLNPAWKNFMDEMARTGNEPRTNPDGDVDIGGKDFSNFVLPVCKACLAEGVRDDVMKPAVVFFGESIPQDVKQQSFVRNSTTWAVTTMNLFNYSRFSDVEASDRVLFVGTTLATYSAFRLLKHAIELNKPVMLLNLGPTRAHSVSQVEIIEAASRDVLRGAARALTTNLKGGPEQVVSRLLESGVVAPPPDDVEDRAPRAAG</sequence>
<dbReference type="GO" id="GO:0017136">
    <property type="term" value="F:histone deacetylase activity, NAD-dependent"/>
    <property type="evidence" value="ECO:0007669"/>
    <property type="project" value="TreeGrafter"/>
</dbReference>
<evidence type="ECO:0000256" key="3">
    <source>
        <dbReference type="ARBA" id="ARBA00022679"/>
    </source>
</evidence>
<evidence type="ECO:0000256" key="4">
    <source>
        <dbReference type="ARBA" id="ARBA00023027"/>
    </source>
</evidence>